<dbReference type="OrthoDB" id="886855at2"/>
<gene>
    <name evidence="2" type="ORF">BSZ36_00830</name>
</gene>
<dbReference type="InParanoid" id="A0A259TV94"/>
<feature type="domain" description="Inner membrane protein YgaP-like transmembrane" evidence="1">
    <location>
        <begin position="15"/>
        <end position="59"/>
    </location>
</feature>
<sequence>MTDTFLRFMGSDRGRLARVAAGSSLFTWGLTALDTWPGRIAALAALAPLLSGLSNRCVLPPPSDAR</sequence>
<dbReference type="EMBL" id="MQWB01000001">
    <property type="protein sequence ID" value="OZC01651.1"/>
    <property type="molecule type" value="Genomic_DNA"/>
</dbReference>
<dbReference type="AlphaFoldDB" id="A0A259TV94"/>
<accession>A0A259TV94</accession>
<name>A0A259TV94_9BACT</name>
<organism evidence="2 3">
    <name type="scientific">Rubricoccus marinus</name>
    <dbReference type="NCBI Taxonomy" id="716817"/>
    <lineage>
        <taxon>Bacteria</taxon>
        <taxon>Pseudomonadati</taxon>
        <taxon>Rhodothermota</taxon>
        <taxon>Rhodothermia</taxon>
        <taxon>Rhodothermales</taxon>
        <taxon>Rubricoccaceae</taxon>
        <taxon>Rubricoccus</taxon>
    </lineage>
</organism>
<proteinExistence type="predicted"/>
<evidence type="ECO:0000259" key="1">
    <source>
        <dbReference type="Pfam" id="PF11127"/>
    </source>
</evidence>
<keyword evidence="3" id="KW-1185">Reference proteome</keyword>
<dbReference type="RefSeq" id="WP_094545272.1">
    <property type="nucleotide sequence ID" value="NZ_MQWB01000001.1"/>
</dbReference>
<dbReference type="Pfam" id="PF11127">
    <property type="entry name" value="YgaP-like_TM"/>
    <property type="match status" value="1"/>
</dbReference>
<protein>
    <recommendedName>
        <fullName evidence="1">Inner membrane protein YgaP-like transmembrane domain-containing protein</fullName>
    </recommendedName>
</protein>
<reference evidence="2 3" key="1">
    <citation type="submission" date="2016-11" db="EMBL/GenBank/DDBJ databases">
        <title>Study of marine rhodopsin-containing bacteria.</title>
        <authorList>
            <person name="Yoshizawa S."/>
            <person name="Kumagai Y."/>
            <person name="Kogure K."/>
        </authorList>
    </citation>
    <scope>NUCLEOTIDE SEQUENCE [LARGE SCALE GENOMIC DNA]</scope>
    <source>
        <strain evidence="2 3">SG-29</strain>
    </source>
</reference>
<dbReference type="InterPro" id="IPR021309">
    <property type="entry name" value="YgaP-like_TM"/>
</dbReference>
<evidence type="ECO:0000313" key="2">
    <source>
        <dbReference type="EMBL" id="OZC01651.1"/>
    </source>
</evidence>
<evidence type="ECO:0000313" key="3">
    <source>
        <dbReference type="Proteomes" id="UP000216446"/>
    </source>
</evidence>
<dbReference type="Proteomes" id="UP000216446">
    <property type="component" value="Unassembled WGS sequence"/>
</dbReference>
<comment type="caution">
    <text evidence="2">The sequence shown here is derived from an EMBL/GenBank/DDBJ whole genome shotgun (WGS) entry which is preliminary data.</text>
</comment>